<organism evidence="3 4">
    <name type="scientific">Pseudozyma hubeiensis (strain SY62)</name>
    <name type="common">Yeast</name>
    <dbReference type="NCBI Taxonomy" id="1305764"/>
    <lineage>
        <taxon>Eukaryota</taxon>
        <taxon>Fungi</taxon>
        <taxon>Dikarya</taxon>
        <taxon>Basidiomycota</taxon>
        <taxon>Ustilaginomycotina</taxon>
        <taxon>Ustilaginomycetes</taxon>
        <taxon>Ustilaginales</taxon>
        <taxon>Ustilaginaceae</taxon>
        <taxon>Pseudozyma</taxon>
    </lineage>
</organism>
<keyword evidence="3" id="KW-0489">Methyltransferase</keyword>
<dbReference type="Proteomes" id="UP000014071">
    <property type="component" value="Unassembled WGS sequence"/>
</dbReference>
<keyword evidence="1" id="KW-0812">Transmembrane</keyword>
<name>R9NYM9_PSEHS</name>
<dbReference type="GO" id="GO:0008168">
    <property type="term" value="F:methyltransferase activity"/>
    <property type="evidence" value="ECO:0007669"/>
    <property type="project" value="UniProtKB-KW"/>
</dbReference>
<dbReference type="PROSITE" id="PS50181">
    <property type="entry name" value="FBOX"/>
    <property type="match status" value="1"/>
</dbReference>
<dbReference type="RefSeq" id="XP_012187485.1">
    <property type="nucleotide sequence ID" value="XM_012332095.1"/>
</dbReference>
<dbReference type="InterPro" id="IPR001810">
    <property type="entry name" value="F-box_dom"/>
</dbReference>
<evidence type="ECO:0000313" key="4">
    <source>
        <dbReference type="Proteomes" id="UP000014071"/>
    </source>
</evidence>
<gene>
    <name evidence="3" type="ORF">PHSY_001466</name>
</gene>
<proteinExistence type="predicted"/>
<keyword evidence="1" id="KW-1133">Transmembrane helix</keyword>
<feature type="transmembrane region" description="Helical" evidence="1">
    <location>
        <begin position="20"/>
        <end position="39"/>
    </location>
</feature>
<dbReference type="GO" id="GO:0032259">
    <property type="term" value="P:methylation"/>
    <property type="evidence" value="ECO:0007669"/>
    <property type="project" value="UniProtKB-KW"/>
</dbReference>
<protein>
    <submittedName>
        <fullName evidence="3">Nucleolar RNA methyltransferase</fullName>
    </submittedName>
</protein>
<evidence type="ECO:0000313" key="3">
    <source>
        <dbReference type="EMBL" id="GAC93898.1"/>
    </source>
</evidence>
<evidence type="ECO:0000259" key="2">
    <source>
        <dbReference type="PROSITE" id="PS50181"/>
    </source>
</evidence>
<reference evidence="4" key="1">
    <citation type="journal article" date="2013" name="Genome Announc.">
        <title>Draft genome sequence of the basidiomycetous yeast-like fungus Pseudozyma hubeiensis SY62, which produces an abundant amount of the biosurfactant mannosylerythritol lipids.</title>
        <authorList>
            <person name="Konishi M."/>
            <person name="Hatada Y."/>
            <person name="Horiuchi J."/>
        </authorList>
    </citation>
    <scope>NUCLEOTIDE SEQUENCE [LARGE SCALE GENOMIC DNA]</scope>
    <source>
        <strain evidence="4">SY62</strain>
    </source>
</reference>
<keyword evidence="3" id="KW-0808">Transferase</keyword>
<dbReference type="HOGENOM" id="CLU_341052_0_0_1"/>
<feature type="domain" description="F-box" evidence="2">
    <location>
        <begin position="331"/>
        <end position="379"/>
    </location>
</feature>
<evidence type="ECO:0000256" key="1">
    <source>
        <dbReference type="SAM" id="Phobius"/>
    </source>
</evidence>
<sequence length="859" mass="96056">MTQADAASIRQNKLQSQSRLQVVVPLAAALWPLFTPFFVQMEHIIALSDSEASDLPDESSDFTDDTFLFYADSRFSGFSNFSQESREDYFEAQLCREEWDATDTLQEFWIGNSLGILDIETGHYHTHPERECKEVFHLADWTSQCLVAAERYRATSAESHWRPVNAMSAIRNHAKLENNVVDMAPLTVTSESSRPTTLRQAWQSNNFEAVISLASGMVELRASAAAFDNVALIRELVAALRHRFLAYDKLGLANLAVADAKRILELTAKFGSDAVVQVDEDLLPKLASLDTVAVPVLETGGDRAPKRPAHDTLGGTLIKRAKAGDRLHVRKVSIIQLPVEVILLIADHLDAPDRIKLANTRVDWRRFPELWRTLKFVRIKHNTTNGWQRDTIDACVTAIETCQRKSHNTLSSVVLKGPLNSEGVAHILEALQSSSHSLRHLAIPTLDQKQCFTHLYKRCLNLTDIDVRLGPDGGSRHSGAYGSTTSLFESSKLPFKLKRFISDQSLDAGDIAHHMQGLEIVHGLKFVRQKQINFIDGIVRAAPTLLEWVDDTRDYWDNTTVALGDYSVSRTQLPTSPIIFPKLRKLSAFWAEHFIECAFPALVEARLNSQRGISSLSPTASDESCRVAAIVLKSPSLKKLDILLPSSYTEIKQIFSAIATLPKLEELGLWMTSPMPLNAFVKAQKSGGDKESFLILPHLQTMRLCYRTVSANDNLHHDLSELLLLRFYLKHGCNFKEAKDRTEAAFLAYNINTINYPPSRGMTKAQKKKSINASAGEAAGSCFKGDFTLVDGVKRENFSSVLPKLIVSRGLSQYFEKPTSMLNQLITRIVEVDTNKYFANLGVDPHHVDARRGNGRPYY</sequence>
<keyword evidence="1" id="KW-0472">Membrane</keyword>
<dbReference type="OrthoDB" id="2543194at2759"/>
<dbReference type="GeneID" id="24106764"/>
<dbReference type="eggNOG" id="ENOG502RDYB">
    <property type="taxonomic scope" value="Eukaryota"/>
</dbReference>
<keyword evidence="4" id="KW-1185">Reference proteome</keyword>
<dbReference type="AlphaFoldDB" id="R9NYM9"/>
<accession>R9NYM9</accession>
<dbReference type="EMBL" id="DF238778">
    <property type="protein sequence ID" value="GAC93898.1"/>
    <property type="molecule type" value="Genomic_DNA"/>
</dbReference>